<proteinExistence type="predicted"/>
<dbReference type="PANTHER" id="PTHR34293">
    <property type="entry name" value="HTH-TYPE TRANSCRIPTIONAL REGULATOR TRMBL2"/>
    <property type="match status" value="1"/>
</dbReference>
<dbReference type="EMBL" id="JANYMP010000006">
    <property type="protein sequence ID" value="MCS7478145.1"/>
    <property type="molecule type" value="Genomic_DNA"/>
</dbReference>
<name>A0A9X2VK75_9PSEU</name>
<dbReference type="InterPro" id="IPR016032">
    <property type="entry name" value="Sig_transdc_resp-reg_C-effctor"/>
</dbReference>
<dbReference type="InterPro" id="IPR036390">
    <property type="entry name" value="WH_DNA-bd_sf"/>
</dbReference>
<dbReference type="RefSeq" id="WP_259623654.1">
    <property type="nucleotide sequence ID" value="NZ_JANYMP010000006.1"/>
</dbReference>
<gene>
    <name evidence="2" type="ORF">NZH93_14895</name>
</gene>
<sequence>MLGALGLGPAEERVYRAVVSGYRSDADALAEALGADRREVTATLDVLLAKGLVTRTDERYAAAPPDVLLGPMLVKGQAELEQARAAVSQLADEYRGGARRRDSARLVDVVTGAEAIRNQLLSLQRGAREEMLWFCRKAPIAMSSPENDEEAKALARGVRYQAVFETALLEEPGELAEVMASVRAGLIGRSLPALPVRLAIADRKIALCPLVTDDATGEPTAALVMESSLLSALVALFESYWERAIPLRIDGGADVPLTPDERQLLSLLLAGVGDKSIATQLGVSGRTLQRRLQDLMRRANAQSRMHLAWRVNELGWLGDAGW</sequence>
<dbReference type="AlphaFoldDB" id="A0A9X2VK75"/>
<dbReference type="Pfam" id="PF00196">
    <property type="entry name" value="GerE"/>
    <property type="match status" value="1"/>
</dbReference>
<dbReference type="InterPro" id="IPR036388">
    <property type="entry name" value="WH-like_DNA-bd_sf"/>
</dbReference>
<protein>
    <submittedName>
        <fullName evidence="2">LuxR C-terminal-related transcriptional regulator</fullName>
    </submittedName>
</protein>
<comment type="caution">
    <text evidence="2">The sequence shown here is derived from an EMBL/GenBank/DDBJ whole genome shotgun (WGS) entry which is preliminary data.</text>
</comment>
<dbReference type="SUPFAM" id="SSF46785">
    <property type="entry name" value="Winged helix' DNA-binding domain"/>
    <property type="match status" value="1"/>
</dbReference>
<evidence type="ECO:0000313" key="2">
    <source>
        <dbReference type="EMBL" id="MCS7478145.1"/>
    </source>
</evidence>
<dbReference type="Gene3D" id="1.10.10.10">
    <property type="entry name" value="Winged helix-like DNA-binding domain superfamily/Winged helix DNA-binding domain"/>
    <property type="match status" value="2"/>
</dbReference>
<organism evidence="2 3">
    <name type="scientific">Umezawaea endophytica</name>
    <dbReference type="NCBI Taxonomy" id="1654476"/>
    <lineage>
        <taxon>Bacteria</taxon>
        <taxon>Bacillati</taxon>
        <taxon>Actinomycetota</taxon>
        <taxon>Actinomycetes</taxon>
        <taxon>Pseudonocardiales</taxon>
        <taxon>Pseudonocardiaceae</taxon>
        <taxon>Umezawaea</taxon>
    </lineage>
</organism>
<dbReference type="InterPro" id="IPR002831">
    <property type="entry name" value="Tscrpt_reg_TrmB_N"/>
</dbReference>
<accession>A0A9X2VK75</accession>
<evidence type="ECO:0000259" key="1">
    <source>
        <dbReference type="PROSITE" id="PS50043"/>
    </source>
</evidence>
<keyword evidence="3" id="KW-1185">Reference proteome</keyword>
<dbReference type="SUPFAM" id="SSF46894">
    <property type="entry name" value="C-terminal effector domain of the bipartite response regulators"/>
    <property type="match status" value="1"/>
</dbReference>
<dbReference type="PROSITE" id="PS50043">
    <property type="entry name" value="HTH_LUXR_2"/>
    <property type="match status" value="1"/>
</dbReference>
<dbReference type="InterPro" id="IPR000792">
    <property type="entry name" value="Tscrpt_reg_LuxR_C"/>
</dbReference>
<dbReference type="SMART" id="SM00421">
    <property type="entry name" value="HTH_LUXR"/>
    <property type="match status" value="1"/>
</dbReference>
<dbReference type="GO" id="GO:0006355">
    <property type="term" value="P:regulation of DNA-templated transcription"/>
    <property type="evidence" value="ECO:0007669"/>
    <property type="project" value="InterPro"/>
</dbReference>
<dbReference type="PANTHER" id="PTHR34293:SF1">
    <property type="entry name" value="HTH-TYPE TRANSCRIPTIONAL REGULATOR TRMBL2"/>
    <property type="match status" value="1"/>
</dbReference>
<dbReference type="InterPro" id="IPR051797">
    <property type="entry name" value="TrmB-like"/>
</dbReference>
<feature type="domain" description="HTH luxR-type" evidence="1">
    <location>
        <begin position="250"/>
        <end position="315"/>
    </location>
</feature>
<reference evidence="2" key="1">
    <citation type="submission" date="2022-08" db="EMBL/GenBank/DDBJ databases">
        <authorList>
            <person name="Tistechok S."/>
            <person name="Samborskyy M."/>
            <person name="Roman I."/>
        </authorList>
    </citation>
    <scope>NUCLEOTIDE SEQUENCE</scope>
    <source>
        <strain evidence="2">DSM 103496</strain>
    </source>
</reference>
<dbReference type="Pfam" id="PF01978">
    <property type="entry name" value="TrmB"/>
    <property type="match status" value="1"/>
</dbReference>
<evidence type="ECO:0000313" key="3">
    <source>
        <dbReference type="Proteomes" id="UP001141259"/>
    </source>
</evidence>
<dbReference type="Proteomes" id="UP001141259">
    <property type="component" value="Unassembled WGS sequence"/>
</dbReference>
<dbReference type="CDD" id="cd06170">
    <property type="entry name" value="LuxR_C_like"/>
    <property type="match status" value="1"/>
</dbReference>
<dbReference type="GO" id="GO:0003677">
    <property type="term" value="F:DNA binding"/>
    <property type="evidence" value="ECO:0007669"/>
    <property type="project" value="InterPro"/>
</dbReference>